<sequence>MDRTKDLIAAAERFLDTASLPPEQTRRLREAVLLGRRSRAPGSFAVAAKGVEDSVVTLWGSIRSMQQEYAREAGALAVGDPAKDANEAQVAAFIGRIGGYIDRLKEAATAAQKSAERVNEQTSAHMHGVVLILAERLHRATMSFDRLRAARYQALVDQRAPGLAAAAAVGSSTSAAGGRAGRQAGAQAAAAESGRPGAAVTTARSGGWQHILGLHLSGPKGHEHDDEDGPLGSPSARDAAAAAKRGTDWPVQLQDMEQENKALLERLTATRGSALSVEQAVRDVAALNQMFSSAVLAQAETIEAIYLAAVDATHNITAGNEALTKTVAVNRSTTRYIVVLLLVATLCLLFFDWFNS</sequence>
<keyword evidence="5" id="KW-0653">Protein transport</keyword>
<evidence type="ECO:0000256" key="1">
    <source>
        <dbReference type="ARBA" id="ARBA00004211"/>
    </source>
</evidence>
<keyword evidence="8 10" id="KW-0472">Membrane</keyword>
<comment type="similarity">
    <text evidence="2">Belongs to the syntaxin family.</text>
</comment>
<dbReference type="PANTHER" id="PTHR15959">
    <property type="entry name" value="SYNTAXIN-18"/>
    <property type="match status" value="1"/>
</dbReference>
<evidence type="ECO:0000256" key="6">
    <source>
        <dbReference type="ARBA" id="ARBA00022989"/>
    </source>
</evidence>
<evidence type="ECO:0000256" key="5">
    <source>
        <dbReference type="ARBA" id="ARBA00022927"/>
    </source>
</evidence>
<feature type="transmembrane region" description="Helical" evidence="10">
    <location>
        <begin position="336"/>
        <end position="354"/>
    </location>
</feature>
<dbReference type="GO" id="GO:0015031">
    <property type="term" value="P:protein transport"/>
    <property type="evidence" value="ECO:0007669"/>
    <property type="project" value="UniProtKB-KW"/>
</dbReference>
<evidence type="ECO:0000313" key="11">
    <source>
        <dbReference type="EMBL" id="GLC51579.1"/>
    </source>
</evidence>
<keyword evidence="7" id="KW-0175">Coiled coil</keyword>
<dbReference type="EMBL" id="BRXU01000004">
    <property type="protein sequence ID" value="GLC51579.1"/>
    <property type="molecule type" value="Genomic_DNA"/>
</dbReference>
<organism evidence="11 12">
    <name type="scientific">Pleodorina starrii</name>
    <dbReference type="NCBI Taxonomy" id="330485"/>
    <lineage>
        <taxon>Eukaryota</taxon>
        <taxon>Viridiplantae</taxon>
        <taxon>Chlorophyta</taxon>
        <taxon>core chlorophytes</taxon>
        <taxon>Chlorophyceae</taxon>
        <taxon>CS clade</taxon>
        <taxon>Chlamydomonadales</taxon>
        <taxon>Volvocaceae</taxon>
        <taxon>Pleodorina</taxon>
    </lineage>
</organism>
<evidence type="ECO:0000256" key="8">
    <source>
        <dbReference type="ARBA" id="ARBA00023136"/>
    </source>
</evidence>
<reference evidence="11 12" key="1">
    <citation type="journal article" date="2023" name="Commun. Biol.">
        <title>Reorganization of the ancestral sex-determining regions during the evolution of trioecy in Pleodorina starrii.</title>
        <authorList>
            <person name="Takahashi K."/>
            <person name="Suzuki S."/>
            <person name="Kawai-Toyooka H."/>
            <person name="Yamamoto K."/>
            <person name="Hamaji T."/>
            <person name="Ootsuki R."/>
            <person name="Yamaguchi H."/>
            <person name="Kawachi M."/>
            <person name="Higashiyama T."/>
            <person name="Nozaki H."/>
        </authorList>
    </citation>
    <scope>NUCLEOTIDE SEQUENCE [LARGE SCALE GENOMIC DNA]</scope>
    <source>
        <strain evidence="11 12">NIES-4479</strain>
    </source>
</reference>
<evidence type="ECO:0000256" key="3">
    <source>
        <dbReference type="ARBA" id="ARBA00022448"/>
    </source>
</evidence>
<evidence type="ECO:0000256" key="9">
    <source>
        <dbReference type="SAM" id="MobiDB-lite"/>
    </source>
</evidence>
<proteinExistence type="inferred from homology"/>
<evidence type="ECO:0008006" key="13">
    <source>
        <dbReference type="Google" id="ProtNLM"/>
    </source>
</evidence>
<keyword evidence="12" id="KW-1185">Reference proteome</keyword>
<evidence type="ECO:0000256" key="7">
    <source>
        <dbReference type="ARBA" id="ARBA00023054"/>
    </source>
</evidence>
<dbReference type="GO" id="GO:0031201">
    <property type="term" value="C:SNARE complex"/>
    <property type="evidence" value="ECO:0007669"/>
    <property type="project" value="TreeGrafter"/>
</dbReference>
<dbReference type="GO" id="GO:0005783">
    <property type="term" value="C:endoplasmic reticulum"/>
    <property type="evidence" value="ECO:0007669"/>
    <property type="project" value="TreeGrafter"/>
</dbReference>
<keyword evidence="4 10" id="KW-0812">Transmembrane</keyword>
<keyword evidence="6 10" id="KW-1133">Transmembrane helix</keyword>
<dbReference type="Gene3D" id="1.20.5.110">
    <property type="match status" value="1"/>
</dbReference>
<feature type="region of interest" description="Disordered" evidence="9">
    <location>
        <begin position="214"/>
        <end position="244"/>
    </location>
</feature>
<keyword evidence="3" id="KW-0813">Transport</keyword>
<evidence type="ECO:0000256" key="2">
    <source>
        <dbReference type="ARBA" id="ARBA00009063"/>
    </source>
</evidence>
<comment type="subcellular location">
    <subcellularLocation>
        <location evidence="1">Membrane</location>
        <topology evidence="1">Single-pass type IV membrane protein</topology>
    </subcellularLocation>
</comment>
<protein>
    <recommendedName>
        <fullName evidence="13">Syntaxin 18</fullName>
    </recommendedName>
</protein>
<dbReference type="PANTHER" id="PTHR15959:SF0">
    <property type="entry name" value="SYNTAXIN-18"/>
    <property type="match status" value="1"/>
</dbReference>
<evidence type="ECO:0000256" key="10">
    <source>
        <dbReference type="SAM" id="Phobius"/>
    </source>
</evidence>
<dbReference type="GO" id="GO:0006890">
    <property type="term" value="P:retrograde vesicle-mediated transport, Golgi to endoplasmic reticulum"/>
    <property type="evidence" value="ECO:0007669"/>
    <property type="project" value="TreeGrafter"/>
</dbReference>
<comment type="caution">
    <text evidence="11">The sequence shown here is derived from an EMBL/GenBank/DDBJ whole genome shotgun (WGS) entry which is preliminary data.</text>
</comment>
<dbReference type="Proteomes" id="UP001165080">
    <property type="component" value="Unassembled WGS sequence"/>
</dbReference>
<evidence type="ECO:0000313" key="12">
    <source>
        <dbReference type="Proteomes" id="UP001165080"/>
    </source>
</evidence>
<gene>
    <name evidence="11" type="primary">PLEST004884</name>
    <name evidence="11" type="ORF">PLESTB_000517600</name>
</gene>
<dbReference type="AlphaFoldDB" id="A0A9W6BGF3"/>
<name>A0A9W6BGF3_9CHLO</name>
<evidence type="ECO:0000256" key="4">
    <source>
        <dbReference type="ARBA" id="ARBA00022692"/>
    </source>
</evidence>
<accession>A0A9W6BGF3</accession>